<evidence type="ECO:0000313" key="13">
    <source>
        <dbReference type="EMBL" id="KAG0650465.1"/>
    </source>
</evidence>
<keyword evidence="7" id="KW-0175">Coiled coil</keyword>
<keyword evidence="11" id="KW-0442">Lipid degradation</keyword>
<dbReference type="EMBL" id="VNKQ01000006">
    <property type="protein sequence ID" value="KAG0650465.1"/>
    <property type="molecule type" value="Genomic_DNA"/>
</dbReference>
<keyword evidence="9" id="KW-0505">Motor protein</keyword>
<dbReference type="GO" id="GO:0019894">
    <property type="term" value="F:kinesin binding"/>
    <property type="evidence" value="ECO:0007669"/>
    <property type="project" value="TreeGrafter"/>
</dbReference>
<dbReference type="Pfam" id="PF13374">
    <property type="entry name" value="TPR_10"/>
    <property type="match status" value="3"/>
</dbReference>
<dbReference type="PANTHER" id="PTHR45783:SF3">
    <property type="entry name" value="KINESIN LIGHT CHAIN"/>
    <property type="match status" value="1"/>
</dbReference>
<feature type="short sequence motif" description="GXGXXG" evidence="11">
    <location>
        <begin position="27"/>
        <end position="32"/>
    </location>
</feature>
<evidence type="ECO:0000256" key="8">
    <source>
        <dbReference type="ARBA" id="ARBA00023098"/>
    </source>
</evidence>
<keyword evidence="6" id="KW-0802">TPR repeat</keyword>
<evidence type="ECO:0000313" key="14">
    <source>
        <dbReference type="Proteomes" id="UP000785200"/>
    </source>
</evidence>
<sequence>MDFVHSQEHARDNPLNEEGLCILSLDGGGVRGLSSLLIIKALMSTINEERKQDGQPSVKPCQLFDLIGGTSTGGIIAIMLGRLEMDIDDCITAYGSMFQTIFQRKDWFPGCVQQILKDLGYPIDEPFNDGKERCKVAVSATDVGTSSTVLVRSYNSREELNNSTPFTICQAVQATSAASSFFEPVTVGPYKRRFVDGGLGANNPADQLWNEAQDIWCRGKGEELNKILKCFLSIGTGNPGLKPISEGFWKFLSETLVGISTETEKTAELFVKTHRVLYQEKRYFRFNVQQGLQGIALDEYQQVAIIAAATTKYMNGQETKSATQECAINLKQKRQFVLELSPKRILEWEPASKSRGVEPKSFIPFDRNRGIVRRGDTFNTLDRLFSQSSNKTVALWGLGGCGKTQIALEFAYRCQEQTKISVFWVHADSEARFRKDYTDIGKMAGLSQDLKGDDLIRAVQQWIEQQTNWLLILDNADDLRIFKALYPLPEDDQSHYCPELHQYVPNTRTGKVIWTSRDKGILDDLVDVISGFEVDRMTIEESRKLFQRKCGWDDAGTCQQDKPLLELLELLERLPLAITQAAAYIRKTKVSIRQYLAFLGESESRQSDLLSQEFRDLYRSEVPNSVILTWRTSMRRLAEASPCTQDILNTIAFFDCQEIPFELVKLAAGPEFTADGVLINAARLMDYSFLQALKQPDEDLHTYDQHRLVSLAVRQNLSEAETREFSGEALWILLQLFPDGSPGTWSTCETYLPHALKAISWGKAEYYMSRAPELLERIATFYSAKGRLGELEEIQVKLLRMREQTLGGDHHMTITAESNLALTWYNQGRFEDAEQVQVKVLEFRKKQLGKEHGATIAAMCNLASTWHAQGRFKDGEKTEKEALDLSKKVLGEDHPNTISAMSNLAQTWWRQGKIIEAEKLRQQVLILQQKKDKGLDEEGIDTIMAMAHLAASWSQQGRLAEAERVQVTVLDKLTRRLGAKHPETITVVDHLANTLSHQGRLDEAKVLQLEVFEFRKETLGEKHPKTITAMSNLATSCCYAGSMEEAEKLIREALELRKEVLGAKHPDTITTKGNLAMIMSERGRNTEAEELHREAFELKKEVLGDKHPSTISTMESLAVTEWKSGRQQEARQLQAEAVRLRKEVFGNEDTATVRAVRGLDLIDRELGKNTIKRNSVSTTSTSGVLLSVQSEPASGMPHSRRKTLKRNLMKWKGVDRKG</sequence>
<evidence type="ECO:0000256" key="4">
    <source>
        <dbReference type="ARBA" id="ARBA00022701"/>
    </source>
</evidence>
<organism evidence="13 14">
    <name type="scientific">Hyphodiscus hymeniophilus</name>
    <dbReference type="NCBI Taxonomy" id="353542"/>
    <lineage>
        <taxon>Eukaryota</taxon>
        <taxon>Fungi</taxon>
        <taxon>Dikarya</taxon>
        <taxon>Ascomycota</taxon>
        <taxon>Pezizomycotina</taxon>
        <taxon>Leotiomycetes</taxon>
        <taxon>Helotiales</taxon>
        <taxon>Hyphodiscaceae</taxon>
        <taxon>Hyphodiscus</taxon>
    </lineage>
</organism>
<evidence type="ECO:0000256" key="5">
    <source>
        <dbReference type="ARBA" id="ARBA00022737"/>
    </source>
</evidence>
<dbReference type="GO" id="GO:0046486">
    <property type="term" value="P:glycerolipid metabolic process"/>
    <property type="evidence" value="ECO:0007669"/>
    <property type="project" value="UniProtKB-ARBA"/>
</dbReference>
<gene>
    <name evidence="13" type="ORF">D0Z07_3173</name>
</gene>
<feature type="short sequence motif" description="GXSXG" evidence="11">
    <location>
        <begin position="69"/>
        <end position="73"/>
    </location>
</feature>
<dbReference type="InterPro" id="IPR027417">
    <property type="entry name" value="P-loop_NTPase"/>
</dbReference>
<comment type="similarity">
    <text evidence="2">Belongs to the kinesin light chain family.</text>
</comment>
<evidence type="ECO:0000259" key="12">
    <source>
        <dbReference type="PROSITE" id="PS51635"/>
    </source>
</evidence>
<dbReference type="OrthoDB" id="1658288at2759"/>
<dbReference type="InterPro" id="IPR019734">
    <property type="entry name" value="TPR_rpt"/>
</dbReference>
<dbReference type="Gene3D" id="1.25.40.10">
    <property type="entry name" value="Tetratricopeptide repeat domain"/>
    <property type="match status" value="2"/>
</dbReference>
<accession>A0A9P6VM00</accession>
<dbReference type="PANTHER" id="PTHR45783">
    <property type="entry name" value="KINESIN LIGHT CHAIN"/>
    <property type="match status" value="1"/>
</dbReference>
<evidence type="ECO:0000256" key="11">
    <source>
        <dbReference type="PROSITE-ProRule" id="PRU01161"/>
    </source>
</evidence>
<dbReference type="InterPro" id="IPR002182">
    <property type="entry name" value="NB-ARC"/>
</dbReference>
<evidence type="ECO:0000256" key="1">
    <source>
        <dbReference type="ARBA" id="ARBA00004245"/>
    </source>
</evidence>
<dbReference type="Pfam" id="PF01734">
    <property type="entry name" value="Patatin"/>
    <property type="match status" value="1"/>
</dbReference>
<dbReference type="Gene3D" id="3.40.50.300">
    <property type="entry name" value="P-loop containing nucleotide triphosphate hydrolases"/>
    <property type="match status" value="1"/>
</dbReference>
<dbReference type="Proteomes" id="UP000785200">
    <property type="component" value="Unassembled WGS sequence"/>
</dbReference>
<feature type="short sequence motif" description="DGA/G" evidence="11">
    <location>
        <begin position="196"/>
        <end position="198"/>
    </location>
</feature>
<keyword evidence="4" id="KW-0493">Microtubule</keyword>
<evidence type="ECO:0000256" key="10">
    <source>
        <dbReference type="ARBA" id="ARBA00023212"/>
    </source>
</evidence>
<keyword evidence="5" id="KW-0677">Repeat</keyword>
<comment type="caution">
    <text evidence="13">The sequence shown here is derived from an EMBL/GenBank/DDBJ whole genome shotgun (WGS) entry which is preliminary data.</text>
</comment>
<dbReference type="SUPFAM" id="SSF52540">
    <property type="entry name" value="P-loop containing nucleoside triphosphate hydrolases"/>
    <property type="match status" value="1"/>
</dbReference>
<dbReference type="SMART" id="SM00028">
    <property type="entry name" value="TPR"/>
    <property type="match status" value="5"/>
</dbReference>
<feature type="active site" description="Proton acceptor" evidence="11">
    <location>
        <position position="196"/>
    </location>
</feature>
<dbReference type="InterPro" id="IPR011990">
    <property type="entry name" value="TPR-like_helical_dom_sf"/>
</dbReference>
<reference evidence="13" key="1">
    <citation type="submission" date="2019-07" db="EMBL/GenBank/DDBJ databases">
        <title>Hyphodiscus hymeniophilus genome sequencing and assembly.</title>
        <authorList>
            <person name="Kramer G."/>
            <person name="Nodwell J."/>
        </authorList>
    </citation>
    <scope>NUCLEOTIDE SEQUENCE</scope>
    <source>
        <strain evidence="13">ATCC 34498</strain>
    </source>
</reference>
<evidence type="ECO:0000256" key="3">
    <source>
        <dbReference type="ARBA" id="ARBA00022490"/>
    </source>
</evidence>
<dbReference type="GO" id="GO:0016787">
    <property type="term" value="F:hydrolase activity"/>
    <property type="evidence" value="ECO:0007669"/>
    <property type="project" value="UniProtKB-UniRule"/>
</dbReference>
<keyword evidence="10" id="KW-0206">Cytoskeleton</keyword>
<evidence type="ECO:0000256" key="9">
    <source>
        <dbReference type="ARBA" id="ARBA00023175"/>
    </source>
</evidence>
<dbReference type="CDD" id="cd07216">
    <property type="entry name" value="Pat17_PNPLA8_PNPLA9_like3"/>
    <property type="match status" value="1"/>
</dbReference>
<dbReference type="GO" id="GO:0007018">
    <property type="term" value="P:microtubule-based movement"/>
    <property type="evidence" value="ECO:0007669"/>
    <property type="project" value="TreeGrafter"/>
</dbReference>
<dbReference type="GO" id="GO:0005871">
    <property type="term" value="C:kinesin complex"/>
    <property type="evidence" value="ECO:0007669"/>
    <property type="project" value="InterPro"/>
</dbReference>
<dbReference type="GO" id="GO:0005874">
    <property type="term" value="C:microtubule"/>
    <property type="evidence" value="ECO:0007669"/>
    <property type="project" value="UniProtKB-KW"/>
</dbReference>
<feature type="domain" description="PNPLA" evidence="12">
    <location>
        <begin position="23"/>
        <end position="209"/>
    </location>
</feature>
<dbReference type="GO" id="GO:0005737">
    <property type="term" value="C:cytoplasm"/>
    <property type="evidence" value="ECO:0007669"/>
    <property type="project" value="TreeGrafter"/>
</dbReference>
<keyword evidence="8 11" id="KW-0443">Lipid metabolism</keyword>
<dbReference type="Gene3D" id="3.40.1090.10">
    <property type="entry name" value="Cytosolic phospholipase A2 catalytic domain"/>
    <property type="match status" value="1"/>
</dbReference>
<dbReference type="Pfam" id="PF13424">
    <property type="entry name" value="TPR_12"/>
    <property type="match status" value="3"/>
</dbReference>
<dbReference type="InterPro" id="IPR016035">
    <property type="entry name" value="Acyl_Trfase/lysoPLipase"/>
</dbReference>
<name>A0A9P6VM00_9HELO</name>
<protein>
    <submittedName>
        <fullName evidence="13">Kinesin light chain</fullName>
    </submittedName>
</protein>
<dbReference type="SUPFAM" id="SSF52151">
    <property type="entry name" value="FabD/lysophospholipase-like"/>
    <property type="match status" value="1"/>
</dbReference>
<dbReference type="InterPro" id="IPR002151">
    <property type="entry name" value="Kinesin_light"/>
</dbReference>
<dbReference type="GO" id="GO:0016042">
    <property type="term" value="P:lipid catabolic process"/>
    <property type="evidence" value="ECO:0007669"/>
    <property type="project" value="UniProtKB-UniRule"/>
</dbReference>
<keyword evidence="14" id="KW-1185">Reference proteome</keyword>
<comment type="subcellular location">
    <subcellularLocation>
        <location evidence="1">Cytoplasm</location>
        <location evidence="1">Cytoskeleton</location>
    </subcellularLocation>
</comment>
<dbReference type="InterPro" id="IPR002641">
    <property type="entry name" value="PNPLA_dom"/>
</dbReference>
<keyword evidence="3" id="KW-0963">Cytoplasm</keyword>
<evidence type="ECO:0000256" key="2">
    <source>
        <dbReference type="ARBA" id="ARBA00009622"/>
    </source>
</evidence>
<dbReference type="InterPro" id="IPR003593">
    <property type="entry name" value="AAA+_ATPase"/>
</dbReference>
<keyword evidence="11" id="KW-0378">Hydrolase</keyword>
<dbReference type="PROSITE" id="PS51635">
    <property type="entry name" value="PNPLA"/>
    <property type="match status" value="1"/>
</dbReference>
<proteinExistence type="inferred from homology"/>
<dbReference type="SUPFAM" id="SSF48452">
    <property type="entry name" value="TPR-like"/>
    <property type="match status" value="3"/>
</dbReference>
<dbReference type="SMART" id="SM00382">
    <property type="entry name" value="AAA"/>
    <property type="match status" value="1"/>
</dbReference>
<dbReference type="AlphaFoldDB" id="A0A9P6VM00"/>
<evidence type="ECO:0000256" key="7">
    <source>
        <dbReference type="ARBA" id="ARBA00023054"/>
    </source>
</evidence>
<feature type="active site" description="Nucleophile" evidence="11">
    <location>
        <position position="71"/>
    </location>
</feature>
<evidence type="ECO:0000256" key="6">
    <source>
        <dbReference type="ARBA" id="ARBA00022803"/>
    </source>
</evidence>
<dbReference type="Pfam" id="PF00931">
    <property type="entry name" value="NB-ARC"/>
    <property type="match status" value="1"/>
</dbReference>
<dbReference type="GO" id="GO:0043531">
    <property type="term" value="F:ADP binding"/>
    <property type="evidence" value="ECO:0007669"/>
    <property type="project" value="InterPro"/>
</dbReference>